<evidence type="ECO:0000313" key="2">
    <source>
        <dbReference type="Proteomes" id="UP001244564"/>
    </source>
</evidence>
<name>A0ABY8KLB8_9BACI</name>
<dbReference type="Gene3D" id="3.40.50.150">
    <property type="entry name" value="Vaccinia Virus protein VP39"/>
    <property type="match status" value="1"/>
</dbReference>
<dbReference type="InterPro" id="IPR029063">
    <property type="entry name" value="SAM-dependent_MTases_sf"/>
</dbReference>
<evidence type="ECO:0008006" key="3">
    <source>
        <dbReference type="Google" id="ProtNLM"/>
    </source>
</evidence>
<sequence length="255" mass="29969">MTNKIVIWALFDSGNGSYEKGAKRFKEIEIFPIGLDIEQKNNHFINLDLADYSYLFGDNKLWSTLDLLPKPDAIIASPPCESWSVASAMANGNACWKQEQGDSLFSPQIPLSRFTVRDYKDYEDYQFKPEKSFINRINGELCAFNLIQIIKRYQPKYYIIENPATSRIWDYFDRVLGFNIPYDNKTFYNNYDYPLKKPTKFKSNLHLNLKQESTQGEIEWNNYSKKYNERSNIPMKLVEAIFERIIVEHSQKLAM</sequence>
<reference evidence="1 2" key="1">
    <citation type="submission" date="2023-04" db="EMBL/GenBank/DDBJ databases">
        <title>Genomic of Lysinibacillus capsici TSBLM.</title>
        <authorList>
            <person name="Hu X.S."/>
            <person name="Yu C.H."/>
        </authorList>
    </citation>
    <scope>NUCLEOTIDE SEQUENCE [LARGE SCALE GENOMIC DNA]</scope>
    <source>
        <strain evidence="1 2">TSBLM</strain>
    </source>
</reference>
<protein>
    <recommendedName>
        <fullName evidence="3">DNA methyltransferase</fullName>
    </recommendedName>
</protein>
<accession>A0ABY8KLB8</accession>
<organism evidence="1 2">
    <name type="scientific">Lysinibacillus capsici</name>
    <dbReference type="NCBI Taxonomy" id="2115968"/>
    <lineage>
        <taxon>Bacteria</taxon>
        <taxon>Bacillati</taxon>
        <taxon>Bacillota</taxon>
        <taxon>Bacilli</taxon>
        <taxon>Bacillales</taxon>
        <taxon>Bacillaceae</taxon>
        <taxon>Lysinibacillus</taxon>
    </lineage>
</organism>
<dbReference type="EMBL" id="CP122283">
    <property type="protein sequence ID" value="WGF40270.1"/>
    <property type="molecule type" value="Genomic_DNA"/>
</dbReference>
<dbReference type="Proteomes" id="UP001244564">
    <property type="component" value="Chromosome"/>
</dbReference>
<proteinExistence type="predicted"/>
<keyword evidence="2" id="KW-1185">Reference proteome</keyword>
<dbReference type="SUPFAM" id="SSF53335">
    <property type="entry name" value="S-adenosyl-L-methionine-dependent methyltransferases"/>
    <property type="match status" value="1"/>
</dbReference>
<evidence type="ECO:0000313" key="1">
    <source>
        <dbReference type="EMBL" id="WGF40270.1"/>
    </source>
</evidence>
<dbReference type="RefSeq" id="WP_279495690.1">
    <property type="nucleotide sequence ID" value="NZ_CP122283.1"/>
</dbReference>
<gene>
    <name evidence="1" type="ORF">QBO96_08360</name>
</gene>